<evidence type="ECO:0000256" key="2">
    <source>
        <dbReference type="ARBA" id="ARBA00009696"/>
    </source>
</evidence>
<keyword evidence="12 14" id="KW-0449">Lipoprotein</keyword>
<dbReference type="GO" id="GO:0009279">
    <property type="term" value="C:cell outer membrane"/>
    <property type="evidence" value="ECO:0007669"/>
    <property type="project" value="UniProtKB-SubCell"/>
</dbReference>
<keyword evidence="15" id="KW-1185">Reference proteome</keyword>
<gene>
    <name evidence="14" type="primary">lolB</name>
    <name evidence="14" type="ORF">C0039_17015</name>
</gene>
<dbReference type="Pfam" id="PF03550">
    <property type="entry name" value="LolB"/>
    <property type="match status" value="1"/>
</dbReference>
<dbReference type="InterPro" id="IPR029046">
    <property type="entry name" value="LolA/LolB/LppX"/>
</dbReference>
<proteinExistence type="inferred from homology"/>
<feature type="signal peptide" evidence="13">
    <location>
        <begin position="1"/>
        <end position="25"/>
    </location>
</feature>
<keyword evidence="9" id="KW-0564">Palmitate</keyword>
<name>A0A2N5WYY4_9GAMM</name>
<dbReference type="CDD" id="cd16326">
    <property type="entry name" value="LolB"/>
    <property type="match status" value="1"/>
</dbReference>
<evidence type="ECO:0000313" key="15">
    <source>
        <dbReference type="Proteomes" id="UP000235005"/>
    </source>
</evidence>
<dbReference type="PROSITE" id="PS51257">
    <property type="entry name" value="PROKAR_LIPOPROTEIN"/>
    <property type="match status" value="1"/>
</dbReference>
<comment type="similarity">
    <text evidence="2">Belongs to the LolB family.</text>
</comment>
<evidence type="ECO:0000256" key="5">
    <source>
        <dbReference type="ARBA" id="ARBA00022448"/>
    </source>
</evidence>
<evidence type="ECO:0000256" key="7">
    <source>
        <dbReference type="ARBA" id="ARBA00022927"/>
    </source>
</evidence>
<keyword evidence="8" id="KW-0472">Membrane</keyword>
<evidence type="ECO:0000256" key="11">
    <source>
        <dbReference type="ARBA" id="ARBA00023237"/>
    </source>
</evidence>
<keyword evidence="11" id="KW-0998">Cell outer membrane</keyword>
<keyword evidence="7" id="KW-0653">Protein transport</keyword>
<dbReference type="InterPro" id="IPR004565">
    <property type="entry name" value="OM_lipoprot_LolB"/>
</dbReference>
<evidence type="ECO:0000256" key="10">
    <source>
        <dbReference type="ARBA" id="ARBA00023186"/>
    </source>
</evidence>
<sequence>MRPLLTCLTWCGLLLLAGCAGLQHSAPGSQNWDQHRAQLEQMRHWTANGKIALRNAGQAESGSLLWQQRDTSTHIRLSGPMGFSATTVDSDGKLLEIRQGDDYSRWALDDPALAENAVWHLPVSALHYWLKGMPAPQLPVDSITLDAEGSLPSEISQQGWTVEYRDFAQFERFTLPTSLRLYRDEVSARIILRHWGGFSAP</sequence>
<evidence type="ECO:0000256" key="1">
    <source>
        <dbReference type="ARBA" id="ARBA00004459"/>
    </source>
</evidence>
<dbReference type="SUPFAM" id="SSF89392">
    <property type="entry name" value="Prokaryotic lipoproteins and lipoprotein localization factors"/>
    <property type="match status" value="1"/>
</dbReference>
<keyword evidence="6 13" id="KW-0732">Signal</keyword>
<evidence type="ECO:0000313" key="14">
    <source>
        <dbReference type="EMBL" id="PLW67440.1"/>
    </source>
</evidence>
<organism evidence="14 15">
    <name type="scientific">Pseudohalioglobus lutimaris</name>
    <dbReference type="NCBI Taxonomy" id="1737061"/>
    <lineage>
        <taxon>Bacteria</taxon>
        <taxon>Pseudomonadati</taxon>
        <taxon>Pseudomonadota</taxon>
        <taxon>Gammaproteobacteria</taxon>
        <taxon>Cellvibrionales</taxon>
        <taxon>Halieaceae</taxon>
        <taxon>Pseudohalioglobus</taxon>
    </lineage>
</organism>
<dbReference type="AlphaFoldDB" id="A0A2N5WYY4"/>
<comment type="caution">
    <text evidence="14">The sequence shown here is derived from an EMBL/GenBank/DDBJ whole genome shotgun (WGS) entry which is preliminary data.</text>
</comment>
<evidence type="ECO:0000256" key="13">
    <source>
        <dbReference type="SAM" id="SignalP"/>
    </source>
</evidence>
<accession>A0A2N5WYY4</accession>
<evidence type="ECO:0000256" key="9">
    <source>
        <dbReference type="ARBA" id="ARBA00023139"/>
    </source>
</evidence>
<dbReference type="NCBIfam" id="TIGR00548">
    <property type="entry name" value="lolB"/>
    <property type="match status" value="1"/>
</dbReference>
<dbReference type="OrthoDB" id="9797618at2"/>
<dbReference type="EMBL" id="PKUS01000029">
    <property type="protein sequence ID" value="PLW67440.1"/>
    <property type="molecule type" value="Genomic_DNA"/>
</dbReference>
<dbReference type="RefSeq" id="WP_101518757.1">
    <property type="nucleotide sequence ID" value="NZ_PKUS01000029.1"/>
</dbReference>
<dbReference type="Gene3D" id="2.50.20.10">
    <property type="entry name" value="Lipoprotein localisation LolA/LolB/LppX"/>
    <property type="match status" value="1"/>
</dbReference>
<evidence type="ECO:0000256" key="6">
    <source>
        <dbReference type="ARBA" id="ARBA00022729"/>
    </source>
</evidence>
<reference evidence="14 15" key="1">
    <citation type="submission" date="2018-01" db="EMBL/GenBank/DDBJ databases">
        <title>The draft genome sequence of Halioglobus lutimaris HF004.</title>
        <authorList>
            <person name="Du Z.-J."/>
            <person name="Shi M.-J."/>
        </authorList>
    </citation>
    <scope>NUCLEOTIDE SEQUENCE [LARGE SCALE GENOMIC DNA]</scope>
    <source>
        <strain evidence="14 15">HF004</strain>
    </source>
</reference>
<comment type="subcellular location">
    <subcellularLocation>
        <location evidence="1">Cell outer membrane</location>
        <topology evidence="1">Lipid-anchor</topology>
    </subcellularLocation>
</comment>
<protein>
    <recommendedName>
        <fullName evidence="4">Outer-membrane lipoprotein LolB</fullName>
    </recommendedName>
</protein>
<dbReference type="GO" id="GO:0015031">
    <property type="term" value="P:protein transport"/>
    <property type="evidence" value="ECO:0007669"/>
    <property type="project" value="UniProtKB-KW"/>
</dbReference>
<keyword evidence="5" id="KW-0813">Transport</keyword>
<keyword evidence="10" id="KW-0143">Chaperone</keyword>
<evidence type="ECO:0000256" key="8">
    <source>
        <dbReference type="ARBA" id="ARBA00023136"/>
    </source>
</evidence>
<dbReference type="Proteomes" id="UP000235005">
    <property type="component" value="Unassembled WGS sequence"/>
</dbReference>
<feature type="chain" id="PRO_5014827453" description="Outer-membrane lipoprotein LolB" evidence="13">
    <location>
        <begin position="26"/>
        <end position="201"/>
    </location>
</feature>
<evidence type="ECO:0000256" key="4">
    <source>
        <dbReference type="ARBA" id="ARBA00016202"/>
    </source>
</evidence>
<evidence type="ECO:0000256" key="12">
    <source>
        <dbReference type="ARBA" id="ARBA00023288"/>
    </source>
</evidence>
<evidence type="ECO:0000256" key="3">
    <source>
        <dbReference type="ARBA" id="ARBA00011245"/>
    </source>
</evidence>
<comment type="subunit">
    <text evidence="3">Monomer.</text>
</comment>